<dbReference type="AlphaFoldDB" id="W6QP15"/>
<dbReference type="EMBL" id="HG792018">
    <property type="protein sequence ID" value="CDM35824.1"/>
    <property type="molecule type" value="Genomic_DNA"/>
</dbReference>
<gene>
    <name evidence="1" type="ORF">PROQFM164_S04g000705</name>
</gene>
<name>W6QP15_PENRF</name>
<proteinExistence type="predicted"/>
<evidence type="ECO:0000313" key="1">
    <source>
        <dbReference type="EMBL" id="CDM35824.1"/>
    </source>
</evidence>
<dbReference type="Proteomes" id="UP000030686">
    <property type="component" value="Unassembled WGS sequence"/>
</dbReference>
<accession>W6QP15</accession>
<organism evidence="1 2">
    <name type="scientific">Penicillium roqueforti (strain FM164)</name>
    <dbReference type="NCBI Taxonomy" id="1365484"/>
    <lineage>
        <taxon>Eukaryota</taxon>
        <taxon>Fungi</taxon>
        <taxon>Dikarya</taxon>
        <taxon>Ascomycota</taxon>
        <taxon>Pezizomycotina</taxon>
        <taxon>Eurotiomycetes</taxon>
        <taxon>Eurotiomycetidae</taxon>
        <taxon>Eurotiales</taxon>
        <taxon>Aspergillaceae</taxon>
        <taxon>Penicillium</taxon>
    </lineage>
</organism>
<sequence>MPALRRYPILKMRTSYSATATARGIIGQATLTPEKV</sequence>
<protein>
    <submittedName>
        <fullName evidence="1">Genomic scaffold, ProqFM164S04</fullName>
    </submittedName>
</protein>
<keyword evidence="2" id="KW-1185">Reference proteome</keyword>
<evidence type="ECO:0000313" key="2">
    <source>
        <dbReference type="Proteomes" id="UP000030686"/>
    </source>
</evidence>
<reference evidence="1" key="1">
    <citation type="journal article" date="2014" name="Nat. Commun.">
        <title>Multiple recent horizontal transfers of a large genomic region in cheese making fungi.</title>
        <authorList>
            <person name="Cheeseman K."/>
            <person name="Ropars J."/>
            <person name="Renault P."/>
            <person name="Dupont J."/>
            <person name="Gouzy J."/>
            <person name="Branca A."/>
            <person name="Abraham A.L."/>
            <person name="Ceppi M."/>
            <person name="Conseiller E."/>
            <person name="Debuchy R."/>
            <person name="Malagnac F."/>
            <person name="Goarin A."/>
            <person name="Silar P."/>
            <person name="Lacoste S."/>
            <person name="Sallet E."/>
            <person name="Bensimon A."/>
            <person name="Giraud T."/>
            <person name="Brygoo Y."/>
        </authorList>
    </citation>
    <scope>NUCLEOTIDE SEQUENCE [LARGE SCALE GENOMIC DNA]</scope>
    <source>
        <strain evidence="1">FM164</strain>
    </source>
</reference>